<accession>A0ABR7EYN0</accession>
<dbReference type="PANTHER" id="PTHR33202:SF7">
    <property type="entry name" value="FERRIC UPTAKE REGULATION PROTEIN"/>
    <property type="match status" value="1"/>
</dbReference>
<keyword evidence="8" id="KW-1185">Reference proteome</keyword>
<dbReference type="SUPFAM" id="SSF46785">
    <property type="entry name" value="Winged helix' DNA-binding domain"/>
    <property type="match status" value="1"/>
</dbReference>
<dbReference type="PANTHER" id="PTHR33202">
    <property type="entry name" value="ZINC UPTAKE REGULATION PROTEIN"/>
    <property type="match status" value="1"/>
</dbReference>
<name>A0ABR7EYN0_9FIRM</name>
<keyword evidence="3" id="KW-0862">Zinc</keyword>
<dbReference type="InterPro" id="IPR002481">
    <property type="entry name" value="FUR"/>
</dbReference>
<sequence>MAGKYKTKQQAAIRECLELNKDSYVTVSEIEKYLKNNNYSVGLTTIYRHLEKMEQDGIVARINVEKQTGACYRYIANEAEDGFYIECEECGQVEKMECHHLAELYNHVSVDHHFSINPKRTVFYGKCSKCSK</sequence>
<dbReference type="Gene3D" id="1.10.10.10">
    <property type="entry name" value="Winged helix-like DNA-binding domain superfamily/Winged helix DNA-binding domain"/>
    <property type="match status" value="1"/>
</dbReference>
<evidence type="ECO:0000256" key="2">
    <source>
        <dbReference type="ARBA" id="ARBA00022491"/>
    </source>
</evidence>
<keyword evidence="5" id="KW-0238">DNA-binding</keyword>
<dbReference type="Proteomes" id="UP000597877">
    <property type="component" value="Unassembled WGS sequence"/>
</dbReference>
<evidence type="ECO:0000256" key="4">
    <source>
        <dbReference type="ARBA" id="ARBA00023015"/>
    </source>
</evidence>
<evidence type="ECO:0000313" key="8">
    <source>
        <dbReference type="Proteomes" id="UP000597877"/>
    </source>
</evidence>
<dbReference type="InterPro" id="IPR036388">
    <property type="entry name" value="WH-like_DNA-bd_sf"/>
</dbReference>
<evidence type="ECO:0000313" key="7">
    <source>
        <dbReference type="EMBL" id="MBC5666456.1"/>
    </source>
</evidence>
<evidence type="ECO:0000256" key="6">
    <source>
        <dbReference type="ARBA" id="ARBA00023163"/>
    </source>
</evidence>
<dbReference type="InterPro" id="IPR036390">
    <property type="entry name" value="WH_DNA-bd_sf"/>
</dbReference>
<dbReference type="InterPro" id="IPR043135">
    <property type="entry name" value="Fur_C"/>
</dbReference>
<evidence type="ECO:0000256" key="3">
    <source>
        <dbReference type="ARBA" id="ARBA00022833"/>
    </source>
</evidence>
<dbReference type="EMBL" id="JACOOZ010000001">
    <property type="protein sequence ID" value="MBC5666456.1"/>
    <property type="molecule type" value="Genomic_DNA"/>
</dbReference>
<keyword evidence="4" id="KW-0805">Transcription regulation</keyword>
<comment type="similarity">
    <text evidence="1">Belongs to the Fur family.</text>
</comment>
<gene>
    <name evidence="7" type="ORF">H8S00_00375</name>
</gene>
<proteinExistence type="inferred from homology"/>
<evidence type="ECO:0000256" key="5">
    <source>
        <dbReference type="ARBA" id="ARBA00023125"/>
    </source>
</evidence>
<dbReference type="Pfam" id="PF01475">
    <property type="entry name" value="FUR"/>
    <property type="match status" value="1"/>
</dbReference>
<protein>
    <submittedName>
        <fullName evidence="7">Transcriptional repressor</fullName>
    </submittedName>
</protein>
<evidence type="ECO:0000256" key="1">
    <source>
        <dbReference type="ARBA" id="ARBA00007957"/>
    </source>
</evidence>
<dbReference type="RefSeq" id="WP_021953714.1">
    <property type="nucleotide sequence ID" value="NZ_JACOOZ010000001.1"/>
</dbReference>
<organism evidence="7 8">
    <name type="scientific">Eubacterium segne</name>
    <dbReference type="NCBI Taxonomy" id="2763045"/>
    <lineage>
        <taxon>Bacteria</taxon>
        <taxon>Bacillati</taxon>
        <taxon>Bacillota</taxon>
        <taxon>Clostridia</taxon>
        <taxon>Eubacteriales</taxon>
        <taxon>Eubacteriaceae</taxon>
        <taxon>Eubacterium</taxon>
    </lineage>
</organism>
<comment type="caution">
    <text evidence="7">The sequence shown here is derived from an EMBL/GenBank/DDBJ whole genome shotgun (WGS) entry which is preliminary data.</text>
</comment>
<keyword evidence="6" id="KW-0804">Transcription</keyword>
<reference evidence="7 8" key="1">
    <citation type="submission" date="2020-08" db="EMBL/GenBank/DDBJ databases">
        <title>Genome public.</title>
        <authorList>
            <person name="Liu C."/>
            <person name="Sun Q."/>
        </authorList>
    </citation>
    <scope>NUCLEOTIDE SEQUENCE [LARGE SCALE GENOMIC DNA]</scope>
    <source>
        <strain evidence="7 8">BX4</strain>
    </source>
</reference>
<keyword evidence="2" id="KW-0678">Repressor</keyword>
<dbReference type="Gene3D" id="3.30.1490.190">
    <property type="match status" value="1"/>
</dbReference>